<dbReference type="Pfam" id="PF21997">
    <property type="entry name" value="DUF6928"/>
    <property type="match status" value="1"/>
</dbReference>
<evidence type="ECO:0000313" key="1">
    <source>
        <dbReference type="EMBL" id="MFC5746716.1"/>
    </source>
</evidence>
<gene>
    <name evidence="1" type="ORF">ACFPZN_13910</name>
</gene>
<proteinExistence type="predicted"/>
<evidence type="ECO:0000313" key="2">
    <source>
        <dbReference type="Proteomes" id="UP001596074"/>
    </source>
</evidence>
<keyword evidence="2" id="KW-1185">Reference proteome</keyword>
<accession>A0ABW0ZTT9</accession>
<dbReference type="EMBL" id="JBHSON010000016">
    <property type="protein sequence ID" value="MFC5746716.1"/>
    <property type="molecule type" value="Genomic_DNA"/>
</dbReference>
<protein>
    <submittedName>
        <fullName evidence="1">DUF6928 family protein</fullName>
    </submittedName>
</protein>
<name>A0ABW0ZTT9_9ACTN</name>
<dbReference type="InterPro" id="IPR053847">
    <property type="entry name" value="DUF6928"/>
</dbReference>
<comment type="caution">
    <text evidence="1">The sequence shown here is derived from an EMBL/GenBank/DDBJ whole genome shotgun (WGS) entry which is preliminary data.</text>
</comment>
<reference evidence="2" key="1">
    <citation type="journal article" date="2019" name="Int. J. Syst. Evol. Microbiol.">
        <title>The Global Catalogue of Microorganisms (GCM) 10K type strain sequencing project: providing services to taxonomists for standard genome sequencing and annotation.</title>
        <authorList>
            <consortium name="The Broad Institute Genomics Platform"/>
            <consortium name="The Broad Institute Genome Sequencing Center for Infectious Disease"/>
            <person name="Wu L."/>
            <person name="Ma J."/>
        </authorList>
    </citation>
    <scope>NUCLEOTIDE SEQUENCE [LARGE SCALE GENOMIC DNA]</scope>
    <source>
        <strain evidence="2">KCTC 42087</strain>
    </source>
</reference>
<dbReference type="RefSeq" id="WP_378282333.1">
    <property type="nucleotide sequence ID" value="NZ_JBHSON010000016.1"/>
</dbReference>
<sequence length="210" mass="22626">MGWSVALACASAGEPAEVFRPGLDPHPDPEAAATLARGLYPAATLTETGDTVLDFALWPYEDELFVGVFGDGPGRALLLCDRRLFCLDDDARRIADSVAATLPGARCGVLVLHSVISGCWFRWYEGGLLRRDVFVTAEDGVVVDQGGRLPVEAPFWKPVDDGAPDVPLPFDPEEFGLALAGAHMFGRGITDRGEDGFLPLELPVRRFKLS</sequence>
<dbReference type="Proteomes" id="UP001596074">
    <property type="component" value="Unassembled WGS sequence"/>
</dbReference>
<organism evidence="1 2">
    <name type="scientific">Actinomadura rugatobispora</name>
    <dbReference type="NCBI Taxonomy" id="1994"/>
    <lineage>
        <taxon>Bacteria</taxon>
        <taxon>Bacillati</taxon>
        <taxon>Actinomycetota</taxon>
        <taxon>Actinomycetes</taxon>
        <taxon>Streptosporangiales</taxon>
        <taxon>Thermomonosporaceae</taxon>
        <taxon>Actinomadura</taxon>
    </lineage>
</organism>